<organism evidence="6 7">
    <name type="scientific">Advenella faeciporci</name>
    <dbReference type="NCBI Taxonomy" id="797535"/>
    <lineage>
        <taxon>Bacteria</taxon>
        <taxon>Pseudomonadati</taxon>
        <taxon>Pseudomonadota</taxon>
        <taxon>Betaproteobacteria</taxon>
        <taxon>Burkholderiales</taxon>
        <taxon>Alcaligenaceae</taxon>
    </lineage>
</organism>
<evidence type="ECO:0000256" key="4">
    <source>
        <dbReference type="ARBA" id="ARBA00023136"/>
    </source>
</evidence>
<dbReference type="Pfam" id="PF04279">
    <property type="entry name" value="IspA"/>
    <property type="match status" value="1"/>
</dbReference>
<keyword evidence="5" id="KW-0997">Cell inner membrane</keyword>
<comment type="similarity">
    <text evidence="5">Belongs to the YciB family.</text>
</comment>
<dbReference type="AlphaFoldDB" id="A0A918JF37"/>
<dbReference type="EMBL" id="BMYS01000001">
    <property type="protein sequence ID" value="GGW76901.1"/>
    <property type="molecule type" value="Genomic_DNA"/>
</dbReference>
<keyword evidence="2 5" id="KW-0812">Transmembrane</keyword>
<feature type="transmembrane region" description="Helical" evidence="5">
    <location>
        <begin position="81"/>
        <end position="101"/>
    </location>
</feature>
<keyword evidence="1 5" id="KW-1003">Cell membrane</keyword>
<comment type="function">
    <text evidence="5">Plays a role in cell envelope biogenesis, maintenance of cell envelope integrity and membrane homeostasis.</text>
</comment>
<evidence type="ECO:0000256" key="2">
    <source>
        <dbReference type="ARBA" id="ARBA00022692"/>
    </source>
</evidence>
<protein>
    <recommendedName>
        <fullName evidence="5">Inner membrane-spanning protein YciB</fullName>
    </recommendedName>
</protein>
<dbReference type="InterPro" id="IPR006008">
    <property type="entry name" value="YciB"/>
</dbReference>
<accession>A0A918JF37</accession>
<feature type="transmembrane region" description="Helical" evidence="5">
    <location>
        <begin position="122"/>
        <end position="144"/>
    </location>
</feature>
<dbReference type="PANTHER" id="PTHR36917">
    <property type="entry name" value="INTRACELLULAR SEPTATION PROTEIN A-RELATED"/>
    <property type="match status" value="1"/>
</dbReference>
<keyword evidence="3 5" id="KW-1133">Transmembrane helix</keyword>
<evidence type="ECO:0000256" key="5">
    <source>
        <dbReference type="HAMAP-Rule" id="MF_00189"/>
    </source>
</evidence>
<comment type="caution">
    <text evidence="6">The sequence shown here is derived from an EMBL/GenBank/DDBJ whole genome shotgun (WGS) entry which is preliminary data.</text>
</comment>
<dbReference type="NCBIfam" id="NF001325">
    <property type="entry name" value="PRK00259.1-3"/>
    <property type="match status" value="1"/>
</dbReference>
<comment type="subcellular location">
    <subcellularLocation>
        <location evidence="5">Cell inner membrane</location>
        <topology evidence="5">Multi-pass membrane protein</topology>
    </subcellularLocation>
</comment>
<feature type="transmembrane region" description="Helical" evidence="5">
    <location>
        <begin position="52"/>
        <end position="69"/>
    </location>
</feature>
<dbReference type="HAMAP" id="MF_00189">
    <property type="entry name" value="YciB"/>
    <property type="match status" value="1"/>
</dbReference>
<evidence type="ECO:0000313" key="6">
    <source>
        <dbReference type="EMBL" id="GGW76901.1"/>
    </source>
</evidence>
<name>A0A918JF37_9BURK</name>
<sequence>MKKFLFDFFPLVLFFVAFKVADIYVATWAAIVASVAQIAWLKLRKKPIEATNWMNVIIIVVFGGATIYFQNEAFVKWKPTVLYWMFATILLGGKLFFKKNLIQKLLGAQMNMDNHVWDKLNYSWSGFFIIAGAINLFVAFSGYFTLDQWATFKVFGMTILLVIFAIGQSLWISRHIDIPEN</sequence>
<dbReference type="Proteomes" id="UP000608345">
    <property type="component" value="Unassembled WGS sequence"/>
</dbReference>
<proteinExistence type="inferred from homology"/>
<evidence type="ECO:0000256" key="1">
    <source>
        <dbReference type="ARBA" id="ARBA00022475"/>
    </source>
</evidence>
<feature type="transmembrane region" description="Helical" evidence="5">
    <location>
        <begin position="150"/>
        <end position="172"/>
    </location>
</feature>
<dbReference type="PANTHER" id="PTHR36917:SF1">
    <property type="entry name" value="INNER MEMBRANE-SPANNING PROTEIN YCIB"/>
    <property type="match status" value="1"/>
</dbReference>
<gene>
    <name evidence="5" type="primary">yciB</name>
    <name evidence="6" type="ORF">GCM10011450_03540</name>
</gene>
<keyword evidence="7" id="KW-1185">Reference proteome</keyword>
<keyword evidence="4 5" id="KW-0472">Membrane</keyword>
<dbReference type="GO" id="GO:0005886">
    <property type="term" value="C:plasma membrane"/>
    <property type="evidence" value="ECO:0007669"/>
    <property type="project" value="UniProtKB-SubCell"/>
</dbReference>
<evidence type="ECO:0000313" key="7">
    <source>
        <dbReference type="Proteomes" id="UP000608345"/>
    </source>
</evidence>
<reference evidence="6" key="1">
    <citation type="journal article" date="2014" name="Int. J. Syst. Evol. Microbiol.">
        <title>Complete genome sequence of Corynebacterium casei LMG S-19264T (=DSM 44701T), isolated from a smear-ripened cheese.</title>
        <authorList>
            <consortium name="US DOE Joint Genome Institute (JGI-PGF)"/>
            <person name="Walter F."/>
            <person name="Albersmeier A."/>
            <person name="Kalinowski J."/>
            <person name="Ruckert C."/>
        </authorList>
    </citation>
    <scope>NUCLEOTIDE SEQUENCE</scope>
    <source>
        <strain evidence="6">KCTC 23732</strain>
    </source>
</reference>
<feature type="transmembrane region" description="Helical" evidence="5">
    <location>
        <begin position="12"/>
        <end position="40"/>
    </location>
</feature>
<dbReference type="NCBIfam" id="TIGR00997">
    <property type="entry name" value="ispZ"/>
    <property type="match status" value="1"/>
</dbReference>
<reference evidence="6" key="2">
    <citation type="submission" date="2020-09" db="EMBL/GenBank/DDBJ databases">
        <authorList>
            <person name="Sun Q."/>
            <person name="Kim S."/>
        </authorList>
    </citation>
    <scope>NUCLEOTIDE SEQUENCE</scope>
    <source>
        <strain evidence="6">KCTC 23732</strain>
    </source>
</reference>
<dbReference type="RefSeq" id="WP_189383713.1">
    <property type="nucleotide sequence ID" value="NZ_BAABFY010000002.1"/>
</dbReference>
<evidence type="ECO:0000256" key="3">
    <source>
        <dbReference type="ARBA" id="ARBA00022989"/>
    </source>
</evidence>